<keyword evidence="4 7" id="KW-0665">Pyrimidine biosynthesis</keyword>
<keyword evidence="5 7" id="KW-0456">Lyase</keyword>
<feature type="binding site" evidence="7">
    <location>
        <position position="209"/>
    </location>
    <ligand>
        <name>substrate</name>
    </ligand>
</feature>
<dbReference type="CDD" id="cd04725">
    <property type="entry name" value="OMP_decarboxylase_like"/>
    <property type="match status" value="1"/>
</dbReference>
<comment type="catalytic activity">
    <reaction evidence="6 7 8">
        <text>orotidine 5'-phosphate + H(+) = UMP + CO2</text>
        <dbReference type="Rhea" id="RHEA:11596"/>
        <dbReference type="ChEBI" id="CHEBI:15378"/>
        <dbReference type="ChEBI" id="CHEBI:16526"/>
        <dbReference type="ChEBI" id="CHEBI:57538"/>
        <dbReference type="ChEBI" id="CHEBI:57865"/>
        <dbReference type="EC" id="4.1.1.23"/>
    </reaction>
</comment>
<dbReference type="NCBIfam" id="NF001273">
    <property type="entry name" value="PRK00230.1"/>
    <property type="match status" value="1"/>
</dbReference>
<evidence type="ECO:0000256" key="4">
    <source>
        <dbReference type="ARBA" id="ARBA00022975"/>
    </source>
</evidence>
<comment type="subunit">
    <text evidence="7">Homodimer.</text>
</comment>
<evidence type="ECO:0000259" key="9">
    <source>
        <dbReference type="SMART" id="SM00934"/>
    </source>
</evidence>
<feature type="binding site" evidence="7">
    <location>
        <position position="119"/>
    </location>
    <ligand>
        <name>substrate</name>
    </ligand>
</feature>
<dbReference type="InterPro" id="IPR018089">
    <property type="entry name" value="OMPdecase_AS"/>
</dbReference>
<dbReference type="SUPFAM" id="SSF51366">
    <property type="entry name" value="Ribulose-phoshate binding barrel"/>
    <property type="match status" value="1"/>
</dbReference>
<dbReference type="Proteomes" id="UP001143307">
    <property type="component" value="Unassembled WGS sequence"/>
</dbReference>
<comment type="caution">
    <text evidence="10">The sequence shown here is derived from an EMBL/GenBank/DDBJ whole genome shotgun (WGS) entry which is preliminary data.</text>
</comment>
<feature type="binding site" evidence="7">
    <location>
        <position position="11"/>
    </location>
    <ligand>
        <name>substrate</name>
    </ligand>
</feature>
<evidence type="ECO:0000256" key="8">
    <source>
        <dbReference type="RuleBase" id="RU000512"/>
    </source>
</evidence>
<organism evidence="10 11">
    <name type="scientific">Candidatus Seongchinamella marina</name>
    <dbReference type="NCBI Taxonomy" id="2518990"/>
    <lineage>
        <taxon>Bacteria</taxon>
        <taxon>Pseudomonadati</taxon>
        <taxon>Pseudomonadota</taxon>
        <taxon>Gammaproteobacteria</taxon>
        <taxon>Cellvibrionales</taxon>
        <taxon>Halieaceae</taxon>
        <taxon>Seongchinamella</taxon>
    </lineage>
</organism>
<feature type="binding site" evidence="7">
    <location>
        <position position="33"/>
    </location>
    <ligand>
        <name>substrate</name>
    </ligand>
</feature>
<dbReference type="EMBL" id="SHNP01000001">
    <property type="protein sequence ID" value="MCX2972702.1"/>
    <property type="molecule type" value="Genomic_DNA"/>
</dbReference>
<feature type="binding site" evidence="7">
    <location>
        <position position="180"/>
    </location>
    <ligand>
        <name>substrate</name>
    </ligand>
</feature>
<feature type="binding site" evidence="7">
    <location>
        <position position="189"/>
    </location>
    <ligand>
        <name>substrate</name>
    </ligand>
</feature>
<evidence type="ECO:0000313" key="11">
    <source>
        <dbReference type="Proteomes" id="UP001143307"/>
    </source>
</evidence>
<dbReference type="RefSeq" id="WP_279251685.1">
    <property type="nucleotide sequence ID" value="NZ_SHNP01000001.1"/>
</dbReference>
<accession>A0ABT3SRT9</accession>
<comment type="function">
    <text evidence="1 7">Catalyzes the decarboxylation of orotidine 5'-monophosphate (OMP) to uridine 5'-monophosphate (UMP).</text>
</comment>
<dbReference type="PANTHER" id="PTHR32119">
    <property type="entry name" value="OROTIDINE 5'-PHOSPHATE DECARBOXYLASE"/>
    <property type="match status" value="1"/>
</dbReference>
<comment type="pathway">
    <text evidence="2 7 8">Pyrimidine metabolism; UMP biosynthesis via de novo pathway; UMP from orotate: step 2/2.</text>
</comment>
<dbReference type="InterPro" id="IPR013785">
    <property type="entry name" value="Aldolase_TIM"/>
</dbReference>
<dbReference type="PROSITE" id="PS00156">
    <property type="entry name" value="OMPDECASE"/>
    <property type="match status" value="1"/>
</dbReference>
<dbReference type="GO" id="GO:0004590">
    <property type="term" value="F:orotidine-5'-phosphate decarboxylase activity"/>
    <property type="evidence" value="ECO:0007669"/>
    <property type="project" value="UniProtKB-EC"/>
</dbReference>
<dbReference type="InterPro" id="IPR011060">
    <property type="entry name" value="RibuloseP-bd_barrel"/>
</dbReference>
<dbReference type="NCBIfam" id="TIGR01740">
    <property type="entry name" value="pyrF"/>
    <property type="match status" value="1"/>
</dbReference>
<feature type="active site" description="Proton donor" evidence="7">
    <location>
        <position position="62"/>
    </location>
</feature>
<dbReference type="EC" id="4.1.1.23" evidence="7"/>
<evidence type="ECO:0000256" key="7">
    <source>
        <dbReference type="HAMAP-Rule" id="MF_01200"/>
    </source>
</evidence>
<feature type="domain" description="Orotidine 5'-phosphate decarboxylase" evidence="9">
    <location>
        <begin position="5"/>
        <end position="225"/>
    </location>
</feature>
<reference evidence="10" key="1">
    <citation type="submission" date="2019-02" db="EMBL/GenBank/DDBJ databases">
        <authorList>
            <person name="Li S.-H."/>
        </authorList>
    </citation>
    <scope>NUCLEOTIDE SEQUENCE</scope>
    <source>
        <strain evidence="10">IMCC8485</strain>
    </source>
</reference>
<evidence type="ECO:0000256" key="1">
    <source>
        <dbReference type="ARBA" id="ARBA00002356"/>
    </source>
</evidence>
<feature type="binding site" evidence="7">
    <location>
        <position position="210"/>
    </location>
    <ligand>
        <name>substrate</name>
    </ligand>
</feature>
<evidence type="ECO:0000256" key="3">
    <source>
        <dbReference type="ARBA" id="ARBA00022793"/>
    </source>
</evidence>
<dbReference type="PANTHER" id="PTHR32119:SF2">
    <property type="entry name" value="OROTIDINE 5'-PHOSPHATE DECARBOXYLASE"/>
    <property type="match status" value="1"/>
</dbReference>
<keyword evidence="3 7" id="KW-0210">Decarboxylase</keyword>
<evidence type="ECO:0000256" key="5">
    <source>
        <dbReference type="ARBA" id="ARBA00023239"/>
    </source>
</evidence>
<dbReference type="InterPro" id="IPR047596">
    <property type="entry name" value="OMPdecase_bac"/>
</dbReference>
<dbReference type="Pfam" id="PF00215">
    <property type="entry name" value="OMPdecase"/>
    <property type="match status" value="1"/>
</dbReference>
<protein>
    <recommendedName>
        <fullName evidence="7">Orotidine 5'-phosphate decarboxylase</fullName>
        <ecNumber evidence="7">4.1.1.23</ecNumber>
    </recommendedName>
    <alternativeName>
        <fullName evidence="7">OMP decarboxylase</fullName>
        <shortName evidence="7">OMPDCase</shortName>
        <shortName evidence="7">OMPdecase</shortName>
    </alternativeName>
</protein>
<name>A0ABT3SRT9_9GAMM</name>
<evidence type="ECO:0000256" key="6">
    <source>
        <dbReference type="ARBA" id="ARBA00049157"/>
    </source>
</evidence>
<dbReference type="InterPro" id="IPR014732">
    <property type="entry name" value="OMPdecase"/>
</dbReference>
<evidence type="ECO:0000256" key="2">
    <source>
        <dbReference type="ARBA" id="ARBA00004861"/>
    </source>
</evidence>
<comment type="similarity">
    <text evidence="7">Belongs to the OMP decarboxylase family. Type 1 subfamily.</text>
</comment>
<proteinExistence type="inferred from homology"/>
<dbReference type="Gene3D" id="3.20.20.70">
    <property type="entry name" value="Aldolase class I"/>
    <property type="match status" value="1"/>
</dbReference>
<keyword evidence="11" id="KW-1185">Reference proteome</keyword>
<feature type="binding site" evidence="7">
    <location>
        <begin position="60"/>
        <end position="69"/>
    </location>
    <ligand>
        <name>substrate</name>
    </ligand>
</feature>
<gene>
    <name evidence="7" type="primary">pyrF</name>
    <name evidence="10" type="ORF">EYC87_03755</name>
</gene>
<dbReference type="SMART" id="SM00934">
    <property type="entry name" value="OMPdecase"/>
    <property type="match status" value="1"/>
</dbReference>
<evidence type="ECO:0000313" key="10">
    <source>
        <dbReference type="EMBL" id="MCX2972702.1"/>
    </source>
</evidence>
<sequence length="233" mass="24781">MSDNPVIVALDFPAAEPALALAGRLSPELCRLKVGKELFTRCGPGLVESLHGMGFDVFLDLKFHDIPNTVAGAIRAAAELGVWMVNVHAGGGRRMLEAARDALAPFDNKPLLIAVTVLTSMSDDDLAEMGYTETAAQRVMRLAALTQDCGLDGVVCSAMEATQLRAARGDRFCLVTPGIRMAGDAAGDQRRVVTPVDAVKNGSDYLVIGRSVTAAADPLMALQRIHIELRALR</sequence>
<dbReference type="HAMAP" id="MF_01200_B">
    <property type="entry name" value="OMPdecase_type1_B"/>
    <property type="match status" value="1"/>
</dbReference>
<dbReference type="InterPro" id="IPR001754">
    <property type="entry name" value="OMPdeCOase_dom"/>
</dbReference>